<feature type="signal peptide" evidence="5">
    <location>
        <begin position="1"/>
        <end position="17"/>
    </location>
</feature>
<evidence type="ECO:0000256" key="3">
    <source>
        <dbReference type="ARBA" id="ARBA00023237"/>
    </source>
</evidence>
<organism evidence="7 8">
    <name type="scientific">Pseudooctadecabacter jejudonensis</name>
    <dbReference type="NCBI Taxonomy" id="1391910"/>
    <lineage>
        <taxon>Bacteria</taxon>
        <taxon>Pseudomonadati</taxon>
        <taxon>Pseudomonadota</taxon>
        <taxon>Alphaproteobacteria</taxon>
        <taxon>Rhodobacterales</taxon>
        <taxon>Paracoccaceae</taxon>
        <taxon>Pseudooctadecabacter</taxon>
    </lineage>
</organism>
<evidence type="ECO:0000256" key="4">
    <source>
        <dbReference type="PROSITE-ProRule" id="PRU00473"/>
    </source>
</evidence>
<name>A0A1Y5S0K1_9RHOB</name>
<proteinExistence type="predicted"/>
<dbReference type="InterPro" id="IPR036737">
    <property type="entry name" value="OmpA-like_sf"/>
</dbReference>
<dbReference type="RefSeq" id="WP_085863803.1">
    <property type="nucleotide sequence ID" value="NZ_FWFT01000002.1"/>
</dbReference>
<dbReference type="Pfam" id="PF00691">
    <property type="entry name" value="OmpA"/>
    <property type="match status" value="1"/>
</dbReference>
<sequence>MIRACLLAALMPLPALAVTLDLPSNATLTAEVTEGETRYDMPTGSWTPEGLPTAPATGAFNQQAWRIEAAGLTTFQILDPLMAQLTEAGFEIAFECTDDVCGGFDFRFATPVLPAPEMEVNFGDYRFVSARRDGEAGPEVVTLLASRTSQAGFVQIIRVGGAAEAATQTVAPAIRAAAPTVTGDLAAGLEEDGRFILSDLTFATGSAQLGGGTFASLTDLADYLAANPSRVVALVGHTDAVGSLDGNIALSKRRAGSVLERLVSTYNVPRRQLDAQGMGYLAPVATNVTAEGREANRRVEVIITSTE</sequence>
<dbReference type="AlphaFoldDB" id="A0A1Y5S0K1"/>
<evidence type="ECO:0000256" key="5">
    <source>
        <dbReference type="SAM" id="SignalP"/>
    </source>
</evidence>
<comment type="subcellular location">
    <subcellularLocation>
        <location evidence="1">Cell outer membrane</location>
    </subcellularLocation>
</comment>
<keyword evidence="3" id="KW-0998">Cell outer membrane</keyword>
<keyword evidence="8" id="KW-1185">Reference proteome</keyword>
<dbReference type="OrthoDB" id="9792021at2"/>
<dbReference type="Proteomes" id="UP000193623">
    <property type="component" value="Unassembled WGS sequence"/>
</dbReference>
<dbReference type="Gene3D" id="3.30.1330.60">
    <property type="entry name" value="OmpA-like domain"/>
    <property type="match status" value="1"/>
</dbReference>
<protein>
    <submittedName>
        <fullName evidence="7">Outer membrane porin F</fullName>
    </submittedName>
</protein>
<dbReference type="GO" id="GO:0009279">
    <property type="term" value="C:cell outer membrane"/>
    <property type="evidence" value="ECO:0007669"/>
    <property type="project" value="UniProtKB-SubCell"/>
</dbReference>
<dbReference type="PANTHER" id="PTHR30329:SF21">
    <property type="entry name" value="LIPOPROTEIN YIAD-RELATED"/>
    <property type="match status" value="1"/>
</dbReference>
<dbReference type="InterPro" id="IPR050330">
    <property type="entry name" value="Bact_OuterMem_StrucFunc"/>
</dbReference>
<evidence type="ECO:0000256" key="2">
    <source>
        <dbReference type="ARBA" id="ARBA00023136"/>
    </source>
</evidence>
<dbReference type="PRINTS" id="PR01021">
    <property type="entry name" value="OMPADOMAIN"/>
</dbReference>
<dbReference type="PROSITE" id="PS51123">
    <property type="entry name" value="OMPA_2"/>
    <property type="match status" value="1"/>
</dbReference>
<gene>
    <name evidence="7" type="primary">oprF_2</name>
    <name evidence="7" type="ORF">PSJ8397_01350</name>
</gene>
<keyword evidence="2 4" id="KW-0472">Membrane</keyword>
<dbReference type="SUPFAM" id="SSF103088">
    <property type="entry name" value="OmpA-like"/>
    <property type="match status" value="1"/>
</dbReference>
<keyword evidence="5" id="KW-0732">Signal</keyword>
<reference evidence="7 8" key="1">
    <citation type="submission" date="2017-03" db="EMBL/GenBank/DDBJ databases">
        <authorList>
            <person name="Afonso C.L."/>
            <person name="Miller P.J."/>
            <person name="Scott M.A."/>
            <person name="Spackman E."/>
            <person name="Goraichik I."/>
            <person name="Dimitrov K.M."/>
            <person name="Suarez D.L."/>
            <person name="Swayne D.E."/>
        </authorList>
    </citation>
    <scope>NUCLEOTIDE SEQUENCE [LARGE SCALE GENOMIC DNA]</scope>
    <source>
        <strain evidence="7 8">CECT 8397</strain>
    </source>
</reference>
<accession>A0A1Y5S0K1</accession>
<dbReference type="PANTHER" id="PTHR30329">
    <property type="entry name" value="STATOR ELEMENT OF FLAGELLAR MOTOR COMPLEX"/>
    <property type="match status" value="1"/>
</dbReference>
<dbReference type="InterPro" id="IPR006664">
    <property type="entry name" value="OMP_bac"/>
</dbReference>
<feature type="domain" description="OmpA-like" evidence="6">
    <location>
        <begin position="189"/>
        <end position="307"/>
    </location>
</feature>
<evidence type="ECO:0000313" key="8">
    <source>
        <dbReference type="Proteomes" id="UP000193623"/>
    </source>
</evidence>
<evidence type="ECO:0000259" key="6">
    <source>
        <dbReference type="PROSITE" id="PS51123"/>
    </source>
</evidence>
<dbReference type="EMBL" id="FWFT01000002">
    <property type="protein sequence ID" value="SLN29952.1"/>
    <property type="molecule type" value="Genomic_DNA"/>
</dbReference>
<feature type="chain" id="PRO_5012418643" evidence="5">
    <location>
        <begin position="18"/>
        <end position="307"/>
    </location>
</feature>
<evidence type="ECO:0000256" key="1">
    <source>
        <dbReference type="ARBA" id="ARBA00004442"/>
    </source>
</evidence>
<evidence type="ECO:0000313" key="7">
    <source>
        <dbReference type="EMBL" id="SLN29952.1"/>
    </source>
</evidence>
<dbReference type="InterPro" id="IPR006665">
    <property type="entry name" value="OmpA-like"/>
</dbReference>
<dbReference type="CDD" id="cd07185">
    <property type="entry name" value="OmpA_C-like"/>
    <property type="match status" value="1"/>
</dbReference>